<comment type="caution">
    <text evidence="1">The sequence shown here is derived from an EMBL/GenBank/DDBJ whole genome shotgun (WGS) entry which is preliminary data.</text>
</comment>
<dbReference type="EMBL" id="JAXQNO010000019">
    <property type="protein sequence ID" value="KAK4775197.1"/>
    <property type="molecule type" value="Genomic_DNA"/>
</dbReference>
<dbReference type="AlphaFoldDB" id="A0AAN7KX87"/>
<sequence length="100" mass="11060">MKLLLRVTEELDNMAMELLMIRFDGLGSDGFSASEDPNVSLYATQLAQIQEMGFYGTVENIKVLSHFRNRSCSNRATPGESLARSGRVPHVSFPASSIIH</sequence>
<name>A0AAN7KX87_TRANT</name>
<proteinExistence type="predicted"/>
<evidence type="ECO:0000313" key="1">
    <source>
        <dbReference type="EMBL" id="KAK4775197.1"/>
    </source>
</evidence>
<organism evidence="1 2">
    <name type="scientific">Trapa natans</name>
    <name type="common">Water chestnut</name>
    <dbReference type="NCBI Taxonomy" id="22666"/>
    <lineage>
        <taxon>Eukaryota</taxon>
        <taxon>Viridiplantae</taxon>
        <taxon>Streptophyta</taxon>
        <taxon>Embryophyta</taxon>
        <taxon>Tracheophyta</taxon>
        <taxon>Spermatophyta</taxon>
        <taxon>Magnoliopsida</taxon>
        <taxon>eudicotyledons</taxon>
        <taxon>Gunneridae</taxon>
        <taxon>Pentapetalae</taxon>
        <taxon>rosids</taxon>
        <taxon>malvids</taxon>
        <taxon>Myrtales</taxon>
        <taxon>Lythraceae</taxon>
        <taxon>Trapa</taxon>
    </lineage>
</organism>
<gene>
    <name evidence="1" type="ORF">SAY86_010132</name>
</gene>
<evidence type="ECO:0000313" key="2">
    <source>
        <dbReference type="Proteomes" id="UP001346149"/>
    </source>
</evidence>
<keyword evidence="2" id="KW-1185">Reference proteome</keyword>
<accession>A0AAN7KX87</accession>
<dbReference type="Proteomes" id="UP001346149">
    <property type="component" value="Unassembled WGS sequence"/>
</dbReference>
<protein>
    <submittedName>
        <fullName evidence="1">Uncharacterized protein</fullName>
    </submittedName>
</protein>
<reference evidence="1 2" key="1">
    <citation type="journal article" date="2023" name="Hortic Res">
        <title>Pangenome of water caltrop reveals structural variations and asymmetric subgenome divergence after allopolyploidization.</title>
        <authorList>
            <person name="Zhang X."/>
            <person name="Chen Y."/>
            <person name="Wang L."/>
            <person name="Yuan Y."/>
            <person name="Fang M."/>
            <person name="Shi L."/>
            <person name="Lu R."/>
            <person name="Comes H.P."/>
            <person name="Ma Y."/>
            <person name="Chen Y."/>
            <person name="Huang G."/>
            <person name="Zhou Y."/>
            <person name="Zheng Z."/>
            <person name="Qiu Y."/>
        </authorList>
    </citation>
    <scope>NUCLEOTIDE SEQUENCE [LARGE SCALE GENOMIC DNA]</scope>
    <source>
        <strain evidence="1">F231</strain>
    </source>
</reference>